<evidence type="ECO:0000313" key="3">
    <source>
        <dbReference type="Proteomes" id="UP000594943"/>
    </source>
</evidence>
<sequence>MAFMVEVPVSGDERNTSSNRFALNANDSHLRMRRFEGRVTIRVGQRVTGGRAVRGIPAASKARASIPPNRPLAARVLNSCTPGSFGVMHRLIDSWQCVIAAPGCRAESGSSALDAEVRAVITIRLIQKEPMVRSDTEVIARIDRRAGNLPRGRHRLRRIGTCWPPAFAPSWCGVPRKSAKSDGRPEDSSKARSLLIRHCAGSAWRDAE</sequence>
<dbReference type="Proteomes" id="UP000594943">
    <property type="component" value="Chromosome 2"/>
</dbReference>
<proteinExistence type="predicted"/>
<gene>
    <name evidence="2" type="ORF">I6G56_25565</name>
</gene>
<feature type="compositionally biased region" description="Basic and acidic residues" evidence="1">
    <location>
        <begin position="179"/>
        <end position="190"/>
    </location>
</feature>
<dbReference type="KEGG" id="bhg:I6G56_25565"/>
<evidence type="ECO:0000313" key="2">
    <source>
        <dbReference type="EMBL" id="QPS47764.1"/>
    </source>
</evidence>
<dbReference type="RefSeq" id="WP_144411873.1">
    <property type="nucleotide sequence ID" value="NZ_CP013382.1"/>
</dbReference>
<dbReference type="EMBL" id="CP065687">
    <property type="protein sequence ID" value="QPS47764.1"/>
    <property type="molecule type" value="Genomic_DNA"/>
</dbReference>
<feature type="region of interest" description="Disordered" evidence="1">
    <location>
        <begin position="174"/>
        <end position="193"/>
    </location>
</feature>
<organism evidence="2 3">
    <name type="scientific">Burkholderia humptydooensis</name>
    <dbReference type="NCBI Taxonomy" id="430531"/>
    <lineage>
        <taxon>Bacteria</taxon>
        <taxon>Pseudomonadati</taxon>
        <taxon>Pseudomonadota</taxon>
        <taxon>Betaproteobacteria</taxon>
        <taxon>Burkholderiales</taxon>
        <taxon>Burkholderiaceae</taxon>
        <taxon>Burkholderia</taxon>
        <taxon>pseudomallei group</taxon>
    </lineage>
</organism>
<accession>A0A7T2U963</accession>
<protein>
    <submittedName>
        <fullName evidence="2">Uncharacterized protein</fullName>
    </submittedName>
</protein>
<reference evidence="2 3" key="1">
    <citation type="submission" date="2020-12" db="EMBL/GenBank/DDBJ databases">
        <title>FDA dAtabase for Regulatory Grade micrObial Sequences (FDA-ARGOS): Supporting development and validation of Infectious Disease Dx tests.</title>
        <authorList>
            <person name="Nelson B."/>
            <person name="Plummer A."/>
            <person name="Tallon L."/>
            <person name="Sadzewicz L."/>
            <person name="Zhao X."/>
            <person name="Boylan J."/>
            <person name="Ott S."/>
            <person name="Bowen H."/>
            <person name="Vavikolanu K."/>
            <person name="Mehta A."/>
            <person name="Aluvathingal J."/>
            <person name="Nadendla S."/>
            <person name="Myers T."/>
            <person name="Yan Y."/>
            <person name="Sichtig H."/>
        </authorList>
    </citation>
    <scope>NUCLEOTIDE SEQUENCE [LARGE SCALE GENOMIC DNA]</scope>
    <source>
        <strain evidence="2 3">FDAARGOS_899</strain>
    </source>
</reference>
<evidence type="ECO:0000256" key="1">
    <source>
        <dbReference type="SAM" id="MobiDB-lite"/>
    </source>
</evidence>
<name>A0A7T2U963_9BURK</name>
<dbReference type="AlphaFoldDB" id="A0A7T2U963"/>